<evidence type="ECO:0000313" key="2">
    <source>
        <dbReference type="Proteomes" id="UP000249061"/>
    </source>
</evidence>
<comment type="caution">
    <text evidence="1">The sequence shown here is derived from an EMBL/GenBank/DDBJ whole genome shotgun (WGS) entry which is preliminary data.</text>
</comment>
<gene>
    <name evidence="1" type="ORF">DI536_15250</name>
</gene>
<dbReference type="Proteomes" id="UP000249061">
    <property type="component" value="Unassembled WGS sequence"/>
</dbReference>
<dbReference type="AlphaFoldDB" id="A0A2W5VPB6"/>
<protein>
    <submittedName>
        <fullName evidence="1">Uncharacterized protein</fullName>
    </submittedName>
</protein>
<name>A0A2W5VPB6_9BACT</name>
<reference evidence="1 2" key="1">
    <citation type="submission" date="2017-08" db="EMBL/GenBank/DDBJ databases">
        <title>Infants hospitalized years apart are colonized by the same room-sourced microbial strains.</title>
        <authorList>
            <person name="Brooks B."/>
            <person name="Olm M.R."/>
            <person name="Firek B.A."/>
            <person name="Baker R."/>
            <person name="Thomas B.C."/>
            <person name="Morowitz M.J."/>
            <person name="Banfield J.F."/>
        </authorList>
    </citation>
    <scope>NUCLEOTIDE SEQUENCE [LARGE SCALE GENOMIC DNA]</scope>
    <source>
        <strain evidence="1">S2_003_000_R2_14</strain>
    </source>
</reference>
<accession>A0A2W5VPB6</accession>
<dbReference type="Pfam" id="PF09536">
    <property type="entry name" value="DUF2378"/>
    <property type="match status" value="1"/>
</dbReference>
<dbReference type="EMBL" id="QFQP01000012">
    <property type="protein sequence ID" value="PZR12261.1"/>
    <property type="molecule type" value="Genomic_DNA"/>
</dbReference>
<evidence type="ECO:0000313" key="1">
    <source>
        <dbReference type="EMBL" id="PZR12261.1"/>
    </source>
</evidence>
<sequence length="126" mass="13864">MVDVLSVALARGRSLEDARRDLGQRITQGFAQTTLGRVMSPAARLLGVRRTLARLPRNFTITNNFMKCTLTEKSPTELVFDVTEPVPSAEFLAGVIDSMARYAGAGHSRVTIEQLGTATRFHVTWT</sequence>
<dbReference type="NCBIfam" id="TIGR02265">
    <property type="entry name" value="Mxa_TIGR02265"/>
    <property type="match status" value="1"/>
</dbReference>
<proteinExistence type="predicted"/>
<dbReference type="InterPro" id="IPR011751">
    <property type="entry name" value="Mxa_paralog_2265"/>
</dbReference>
<organism evidence="1 2">
    <name type="scientific">Archangium gephyra</name>
    <dbReference type="NCBI Taxonomy" id="48"/>
    <lineage>
        <taxon>Bacteria</taxon>
        <taxon>Pseudomonadati</taxon>
        <taxon>Myxococcota</taxon>
        <taxon>Myxococcia</taxon>
        <taxon>Myxococcales</taxon>
        <taxon>Cystobacterineae</taxon>
        <taxon>Archangiaceae</taxon>
        <taxon>Archangium</taxon>
    </lineage>
</organism>